<feature type="compositionally biased region" description="Basic and acidic residues" evidence="1">
    <location>
        <begin position="214"/>
        <end position="230"/>
    </location>
</feature>
<keyword evidence="6" id="KW-1185">Reference proteome</keyword>
<dbReference type="Proteomes" id="UP000677918">
    <property type="component" value="Unassembled WGS sequence"/>
</dbReference>
<dbReference type="AlphaFoldDB" id="A0A8J4M3D7"/>
<keyword evidence="2" id="KW-1133">Transmembrane helix</keyword>
<organism evidence="5 6">
    <name type="scientific">Xylanibacillus composti</name>
    <dbReference type="NCBI Taxonomy" id="1572762"/>
    <lineage>
        <taxon>Bacteria</taxon>
        <taxon>Bacillati</taxon>
        <taxon>Bacillota</taxon>
        <taxon>Bacilli</taxon>
        <taxon>Bacillales</taxon>
        <taxon>Paenibacillaceae</taxon>
        <taxon>Xylanibacillus</taxon>
    </lineage>
</organism>
<name>A0A8J4M3D7_9BACL</name>
<feature type="domain" description="Cell wall-active antibiotics response LiaF-like C-terminal" evidence="3">
    <location>
        <begin position="247"/>
        <end position="361"/>
    </location>
</feature>
<evidence type="ECO:0000256" key="1">
    <source>
        <dbReference type="SAM" id="MobiDB-lite"/>
    </source>
</evidence>
<comment type="caution">
    <text evidence="5">The sequence shown here is derived from an EMBL/GenBank/DDBJ whole genome shotgun (WGS) entry which is preliminary data.</text>
</comment>
<reference evidence="5" key="1">
    <citation type="submission" date="2021-04" db="EMBL/GenBank/DDBJ databases">
        <title>Draft genome sequence of Xylanibacillus composti strain K13.</title>
        <authorList>
            <person name="Uke A."/>
            <person name="Chhe C."/>
            <person name="Baramee S."/>
            <person name="Kosugi A."/>
        </authorList>
    </citation>
    <scope>NUCLEOTIDE SEQUENCE</scope>
    <source>
        <strain evidence="5">K13</strain>
    </source>
</reference>
<feature type="region of interest" description="Disordered" evidence="1">
    <location>
        <begin position="192"/>
        <end position="234"/>
    </location>
</feature>
<accession>A0A8J4M3D7</accession>
<gene>
    <name evidence="5" type="ORF">XYCOK13_35380</name>
</gene>
<evidence type="ECO:0000259" key="4">
    <source>
        <dbReference type="Pfam" id="PF22570"/>
    </source>
</evidence>
<feature type="transmembrane region" description="Helical" evidence="2">
    <location>
        <begin position="9"/>
        <end position="28"/>
    </location>
</feature>
<feature type="transmembrane region" description="Helical" evidence="2">
    <location>
        <begin position="34"/>
        <end position="55"/>
    </location>
</feature>
<protein>
    <recommendedName>
        <fullName evidence="7">Lia operon protein LiaF</fullName>
    </recommendedName>
</protein>
<dbReference type="InterPro" id="IPR047793">
    <property type="entry name" value="LiaF_C"/>
</dbReference>
<keyword evidence="2" id="KW-0812">Transmembrane</keyword>
<dbReference type="InterPro" id="IPR054331">
    <property type="entry name" value="LiaF_TM"/>
</dbReference>
<dbReference type="Pfam" id="PF22570">
    <property type="entry name" value="LiaF-TM"/>
    <property type="match status" value="1"/>
</dbReference>
<feature type="domain" description="LiaF transmembrane" evidence="4">
    <location>
        <begin position="10"/>
        <end position="119"/>
    </location>
</feature>
<dbReference type="NCBIfam" id="NF040535">
    <property type="entry name" value="LiaF_C_term"/>
    <property type="match status" value="1"/>
</dbReference>
<keyword evidence="2" id="KW-0472">Membrane</keyword>
<evidence type="ECO:0000313" key="6">
    <source>
        <dbReference type="Proteomes" id="UP000677918"/>
    </source>
</evidence>
<feature type="transmembrane region" description="Helical" evidence="2">
    <location>
        <begin position="67"/>
        <end position="84"/>
    </location>
</feature>
<sequence>MNGYYWNRVFIGLLLIGIGGIFLVNRIYGLDINIGYIFKTYWPLILIYFGLAGMIQHRRWHDGFDGSIFWNLIYIVLGLYFLGRNLDLLHFGFGDLIMYAIPAVLILVGLQMIFRPSSHKHSGSKHWDKEEWKRQQQEWKMQWKQQKHEWKQQRHDWKKQHAANQDEVGMQQDWVNEDSDIDLERLRQEPDFLKDDHLSSMPGDKQEASMPLEEDAKARPKKEKCQDTAKKHGSQWYNPDARNFGGFIGDLHLGEDVWELQDMNISHFIGDTVLDLTKAEVPYGETKLTISAFIGDIKVFVPHDMELEVMVVSSSFLGDKTILDRHEGGLFKHSTYRLSDYDYSEKRIRIVASQFIGDLLVQRVG</sequence>
<feature type="transmembrane region" description="Helical" evidence="2">
    <location>
        <begin position="96"/>
        <end position="114"/>
    </location>
</feature>
<dbReference type="RefSeq" id="WP_244865232.1">
    <property type="nucleotide sequence ID" value="NZ_BOVK01000056.1"/>
</dbReference>
<evidence type="ECO:0000313" key="5">
    <source>
        <dbReference type="EMBL" id="GIQ70714.1"/>
    </source>
</evidence>
<dbReference type="Pfam" id="PF09922">
    <property type="entry name" value="LiaF-like_C"/>
    <property type="match status" value="1"/>
</dbReference>
<evidence type="ECO:0000256" key="2">
    <source>
        <dbReference type="SAM" id="Phobius"/>
    </source>
</evidence>
<dbReference type="InterPro" id="IPR024425">
    <property type="entry name" value="LiaF-like_C"/>
</dbReference>
<evidence type="ECO:0000259" key="3">
    <source>
        <dbReference type="Pfam" id="PF09922"/>
    </source>
</evidence>
<evidence type="ECO:0008006" key="7">
    <source>
        <dbReference type="Google" id="ProtNLM"/>
    </source>
</evidence>
<dbReference type="EMBL" id="BOVK01000056">
    <property type="protein sequence ID" value="GIQ70714.1"/>
    <property type="molecule type" value="Genomic_DNA"/>
</dbReference>
<proteinExistence type="predicted"/>